<protein>
    <submittedName>
        <fullName evidence="1">Uncharacterized protein</fullName>
    </submittedName>
</protein>
<reference evidence="1 2" key="1">
    <citation type="submission" date="2015-04" db="EMBL/GenBank/DDBJ databases">
        <title>Complete genome sequence of Schizopora paradoxa KUC8140, a cosmopolitan wood degrader in East Asia.</title>
        <authorList>
            <consortium name="DOE Joint Genome Institute"/>
            <person name="Min B."/>
            <person name="Park H."/>
            <person name="Jang Y."/>
            <person name="Kim J.-J."/>
            <person name="Kim K.H."/>
            <person name="Pangilinan J."/>
            <person name="Lipzen A."/>
            <person name="Riley R."/>
            <person name="Grigoriev I.V."/>
            <person name="Spatafora J.W."/>
            <person name="Choi I.-G."/>
        </authorList>
    </citation>
    <scope>NUCLEOTIDE SEQUENCE [LARGE SCALE GENOMIC DNA]</scope>
    <source>
        <strain evidence="1 2">KUC8140</strain>
    </source>
</reference>
<gene>
    <name evidence="1" type="ORF">SCHPADRAFT_935297</name>
</gene>
<sequence>MSAMVLTPRSLTVNTALSDNLKRKLQVYVEIPPSPLHTSSGSSSFAKINAFNPRKSGTPLTNKALNIDVSRKQDTLESPMKKQKLNPSGISSIALEKTSQATVATERNAKWLEKFPEGFFICHHCRQHKGLKDNHLTCTARKGPKYYPIVVIGDAFVARASALAGLARKAKLRELRKPNLYTPSRLRPVVELPMSPLPKFGPSAPTTKIGKPKRKPVVPQPKWVEVDTDLSQNDAEDRFFIREFLLRFSPIMDISQTNLETLDDFEHFSDGAVKSYTMQLLSLIAADAPTGAQNACQFVVLAIKATIKKISSVGLNPGAIWTQLSLLRGTVSSSVLTFPDPDAISSRTSRNRTANAITSSKQLLPIIVARNW</sequence>
<dbReference type="STRING" id="27342.A0A0H2SR15"/>
<dbReference type="EMBL" id="KQ085886">
    <property type="protein sequence ID" value="KLO19501.1"/>
    <property type="molecule type" value="Genomic_DNA"/>
</dbReference>
<dbReference type="OrthoDB" id="298344at2759"/>
<proteinExistence type="predicted"/>
<evidence type="ECO:0000313" key="1">
    <source>
        <dbReference type="EMBL" id="KLO19501.1"/>
    </source>
</evidence>
<name>A0A0H2SR15_9AGAM</name>
<keyword evidence="2" id="KW-1185">Reference proteome</keyword>
<dbReference type="InParanoid" id="A0A0H2SR15"/>
<evidence type="ECO:0000313" key="2">
    <source>
        <dbReference type="Proteomes" id="UP000053477"/>
    </source>
</evidence>
<accession>A0A0H2SR15</accession>
<organism evidence="1 2">
    <name type="scientific">Schizopora paradoxa</name>
    <dbReference type="NCBI Taxonomy" id="27342"/>
    <lineage>
        <taxon>Eukaryota</taxon>
        <taxon>Fungi</taxon>
        <taxon>Dikarya</taxon>
        <taxon>Basidiomycota</taxon>
        <taxon>Agaricomycotina</taxon>
        <taxon>Agaricomycetes</taxon>
        <taxon>Hymenochaetales</taxon>
        <taxon>Schizoporaceae</taxon>
        <taxon>Schizopora</taxon>
    </lineage>
</organism>
<dbReference type="AlphaFoldDB" id="A0A0H2SR15"/>
<dbReference type="Proteomes" id="UP000053477">
    <property type="component" value="Unassembled WGS sequence"/>
</dbReference>